<dbReference type="Gene3D" id="1.20.1280.50">
    <property type="match status" value="1"/>
</dbReference>
<dbReference type="PANTHER" id="PTHR32278:SF111">
    <property type="entry name" value="F-BOX PROTEIN PP2-B12-RELATED"/>
    <property type="match status" value="1"/>
</dbReference>
<dbReference type="PANTHER" id="PTHR32278">
    <property type="entry name" value="F-BOX DOMAIN-CONTAINING PROTEIN"/>
    <property type="match status" value="1"/>
</dbReference>
<dbReference type="InterPro" id="IPR025886">
    <property type="entry name" value="PP2-like"/>
</dbReference>
<name>A0AAN7H3N7_9MYRT</name>
<keyword evidence="2" id="KW-1185">Reference proteome</keyword>
<sequence length="293" mass="33371">MVVFDALPEACLAYIQSFTTPLDICRSSAVSRAFRAAAGSDVAWRAFLPPELDDIMSRVTSSPLLPPSSSPKRDVYFSLCDNPVLIDEGITSFSLHRWTGKRCFMLGARSLFIVWGDTPRYWRWSTFHGSRFSEVAELREVSWLEINAKIETRVLSPNTDYGAYFVFKFMEGTQGFENLPMEASVSTPRGIKKIVIHLDPYGNLRKQCEIRREHVGHIFAGIESGRISRANLWTGWGRQLPQERKDGWSEVELGWFFTGEDEGGEVQMSLMEVSKKKSGLIIQGIEIRPRHRR</sequence>
<comment type="caution">
    <text evidence="1">The sequence shown here is derived from an EMBL/GenBank/DDBJ whole genome shotgun (WGS) entry which is preliminary data.</text>
</comment>
<dbReference type="InterPro" id="IPR036047">
    <property type="entry name" value="F-box-like_dom_sf"/>
</dbReference>
<dbReference type="SUPFAM" id="SSF81383">
    <property type="entry name" value="F-box domain"/>
    <property type="match status" value="1"/>
</dbReference>
<reference evidence="1 2" key="1">
    <citation type="journal article" date="2023" name="Hortic Res">
        <title>Pangenome of water caltrop reveals structural variations and asymmetric subgenome divergence after allopolyploidization.</title>
        <authorList>
            <person name="Zhang X."/>
            <person name="Chen Y."/>
            <person name="Wang L."/>
            <person name="Yuan Y."/>
            <person name="Fang M."/>
            <person name="Shi L."/>
            <person name="Lu R."/>
            <person name="Comes H.P."/>
            <person name="Ma Y."/>
            <person name="Chen Y."/>
            <person name="Huang G."/>
            <person name="Zhou Y."/>
            <person name="Zheng Z."/>
            <person name="Qiu Y."/>
        </authorList>
    </citation>
    <scope>NUCLEOTIDE SEQUENCE [LARGE SCALE GENOMIC DNA]</scope>
    <source>
        <tissue evidence="1">Roots</tissue>
    </source>
</reference>
<dbReference type="EMBL" id="JAXIOK010000019">
    <property type="protein sequence ID" value="KAK4748767.1"/>
    <property type="molecule type" value="Genomic_DNA"/>
</dbReference>
<dbReference type="CDD" id="cd22162">
    <property type="entry name" value="F-box_AtSKIP3-like"/>
    <property type="match status" value="1"/>
</dbReference>
<gene>
    <name evidence="1" type="ORF">SAY87_015353</name>
</gene>
<proteinExistence type="predicted"/>
<dbReference type="Pfam" id="PF14299">
    <property type="entry name" value="PP2"/>
    <property type="match status" value="1"/>
</dbReference>
<evidence type="ECO:0008006" key="3">
    <source>
        <dbReference type="Google" id="ProtNLM"/>
    </source>
</evidence>
<dbReference type="AlphaFoldDB" id="A0AAN7H3N7"/>
<dbReference type="Proteomes" id="UP001345219">
    <property type="component" value="Chromosome 12"/>
</dbReference>
<protein>
    <recommendedName>
        <fullName evidence="3">F-box domain-containing protein</fullName>
    </recommendedName>
</protein>
<accession>A0AAN7H3N7</accession>
<evidence type="ECO:0000313" key="1">
    <source>
        <dbReference type="EMBL" id="KAK4748767.1"/>
    </source>
</evidence>
<evidence type="ECO:0000313" key="2">
    <source>
        <dbReference type="Proteomes" id="UP001345219"/>
    </source>
</evidence>
<organism evidence="1 2">
    <name type="scientific">Trapa incisa</name>
    <dbReference type="NCBI Taxonomy" id="236973"/>
    <lineage>
        <taxon>Eukaryota</taxon>
        <taxon>Viridiplantae</taxon>
        <taxon>Streptophyta</taxon>
        <taxon>Embryophyta</taxon>
        <taxon>Tracheophyta</taxon>
        <taxon>Spermatophyta</taxon>
        <taxon>Magnoliopsida</taxon>
        <taxon>eudicotyledons</taxon>
        <taxon>Gunneridae</taxon>
        <taxon>Pentapetalae</taxon>
        <taxon>rosids</taxon>
        <taxon>malvids</taxon>
        <taxon>Myrtales</taxon>
        <taxon>Lythraceae</taxon>
        <taxon>Trapa</taxon>
    </lineage>
</organism>